<dbReference type="EMBL" id="CP022983">
    <property type="protein sequence ID" value="ASV68198.1"/>
    <property type="molecule type" value="Genomic_DNA"/>
</dbReference>
<organism evidence="2 3">
    <name type="scientific">Cytobacillus kochii</name>
    <dbReference type="NCBI Taxonomy" id="859143"/>
    <lineage>
        <taxon>Bacteria</taxon>
        <taxon>Bacillati</taxon>
        <taxon>Bacillota</taxon>
        <taxon>Bacilli</taxon>
        <taxon>Bacillales</taxon>
        <taxon>Bacillaceae</taxon>
        <taxon>Cytobacillus</taxon>
    </lineage>
</organism>
<feature type="transmembrane region" description="Helical" evidence="1">
    <location>
        <begin position="7"/>
        <end position="29"/>
    </location>
</feature>
<dbReference type="KEGG" id="bko:CKF48_13220"/>
<dbReference type="RefSeq" id="WP_095371768.1">
    <property type="nucleotide sequence ID" value="NZ_CP022983.1"/>
</dbReference>
<name>A0A248TJ10_9BACI</name>
<evidence type="ECO:0000313" key="2">
    <source>
        <dbReference type="EMBL" id="ASV68198.1"/>
    </source>
</evidence>
<keyword evidence="3" id="KW-1185">Reference proteome</keyword>
<feature type="transmembrane region" description="Helical" evidence="1">
    <location>
        <begin position="49"/>
        <end position="68"/>
    </location>
</feature>
<dbReference type="AlphaFoldDB" id="A0A248TJ10"/>
<accession>A0A248TJ10</accession>
<keyword evidence="1" id="KW-0812">Transmembrane</keyword>
<sequence>MKKFIIFLLSFIVLIYVFEIGSGLILTLIYTPEITFGTTQSQTVEFGSIANPFPYLFALLAGCIAYFLSQRLYHAK</sequence>
<proteinExistence type="predicted"/>
<protein>
    <submittedName>
        <fullName evidence="2">Uncharacterized protein</fullName>
    </submittedName>
</protein>
<reference evidence="2 3" key="1">
    <citation type="submission" date="2017-08" db="EMBL/GenBank/DDBJ databases">
        <title>Complete Genome Sequence of Bacillus kochii Oregon-R-modENCODE STRAIN BDGP4, isolated from Drosophila melanogaster gut.</title>
        <authorList>
            <person name="Wan K.H."/>
            <person name="Yu C."/>
            <person name="Park S."/>
            <person name="Hammonds A.S."/>
            <person name="Booth B.W."/>
            <person name="Celniker S.E."/>
        </authorList>
    </citation>
    <scope>NUCLEOTIDE SEQUENCE [LARGE SCALE GENOMIC DNA]</scope>
    <source>
        <strain evidence="2 3">BDGP4</strain>
    </source>
</reference>
<keyword evidence="1" id="KW-0472">Membrane</keyword>
<keyword evidence="1" id="KW-1133">Transmembrane helix</keyword>
<evidence type="ECO:0000256" key="1">
    <source>
        <dbReference type="SAM" id="Phobius"/>
    </source>
</evidence>
<gene>
    <name evidence="2" type="ORF">CKF48_13220</name>
</gene>
<evidence type="ECO:0000313" key="3">
    <source>
        <dbReference type="Proteomes" id="UP000215137"/>
    </source>
</evidence>
<dbReference type="Proteomes" id="UP000215137">
    <property type="component" value="Chromosome"/>
</dbReference>
<dbReference type="OrthoDB" id="2454526at2"/>